<dbReference type="Gene3D" id="3.30.450.20">
    <property type="entry name" value="PAS domain"/>
    <property type="match status" value="1"/>
</dbReference>
<feature type="domain" description="PAS" evidence="2">
    <location>
        <begin position="89"/>
        <end position="135"/>
    </location>
</feature>
<proteinExistence type="predicted"/>
<keyword evidence="1" id="KW-0472">Membrane</keyword>
<dbReference type="PANTHER" id="PTHR46663">
    <property type="entry name" value="DIGUANYLATE CYCLASE DGCT-RELATED"/>
    <property type="match status" value="1"/>
</dbReference>
<dbReference type="EMBL" id="MLJW01000059">
    <property type="protein sequence ID" value="OIR04232.1"/>
    <property type="molecule type" value="Genomic_DNA"/>
</dbReference>
<dbReference type="InterPro" id="IPR000014">
    <property type="entry name" value="PAS"/>
</dbReference>
<dbReference type="NCBIfam" id="TIGR00229">
    <property type="entry name" value="sensory_box"/>
    <property type="match status" value="1"/>
</dbReference>
<gene>
    <name evidence="3" type="primary">nifL_7</name>
    <name evidence="3" type="ORF">GALL_137140</name>
</gene>
<dbReference type="PROSITE" id="PS50112">
    <property type="entry name" value="PAS"/>
    <property type="match status" value="1"/>
</dbReference>
<dbReference type="CDD" id="cd00130">
    <property type="entry name" value="PAS"/>
    <property type="match status" value="1"/>
</dbReference>
<evidence type="ECO:0000313" key="3">
    <source>
        <dbReference type="EMBL" id="OIR04232.1"/>
    </source>
</evidence>
<comment type="caution">
    <text evidence="3">The sequence shown here is derived from an EMBL/GenBank/DDBJ whole genome shotgun (WGS) entry which is preliminary data.</text>
</comment>
<keyword evidence="1" id="KW-0812">Transmembrane</keyword>
<dbReference type="InterPro" id="IPR052163">
    <property type="entry name" value="DGC-Regulatory_Protein"/>
</dbReference>
<organism evidence="3">
    <name type="scientific">mine drainage metagenome</name>
    <dbReference type="NCBI Taxonomy" id="410659"/>
    <lineage>
        <taxon>unclassified sequences</taxon>
        <taxon>metagenomes</taxon>
        <taxon>ecological metagenomes</taxon>
    </lineage>
</organism>
<dbReference type="Pfam" id="PF13426">
    <property type="entry name" value="PAS_9"/>
    <property type="match status" value="1"/>
</dbReference>
<evidence type="ECO:0000259" key="2">
    <source>
        <dbReference type="PROSITE" id="PS50112"/>
    </source>
</evidence>
<reference evidence="3" key="1">
    <citation type="submission" date="2016-10" db="EMBL/GenBank/DDBJ databases">
        <title>Sequence of Gallionella enrichment culture.</title>
        <authorList>
            <person name="Poehlein A."/>
            <person name="Muehling M."/>
            <person name="Daniel R."/>
        </authorList>
    </citation>
    <scope>NUCLEOTIDE SEQUENCE</scope>
</reference>
<dbReference type="PANTHER" id="PTHR46663:SF3">
    <property type="entry name" value="SLL0267 PROTEIN"/>
    <property type="match status" value="1"/>
</dbReference>
<dbReference type="SUPFAM" id="SSF55785">
    <property type="entry name" value="PYP-like sensor domain (PAS domain)"/>
    <property type="match status" value="1"/>
</dbReference>
<sequence length="202" mass="23179">MSSEPSAPQKDPEEDSYRSVRKLLIVLIGSVFFIEVVVMDVVLSLTHLSKTGEALLDASLLTLLLFPIFYFLIFRPLILNIAERKKVEAELRIAAVAFEIKDPSLITDAKANIIRANQKFLEKTGYSLEEIVGRNPRMFKSGVHDRKYYENLWKHLLEDGAWSGEIRIMTKGGRILHPFWLTITAVKNEHQETTHYIGIYNF</sequence>
<feature type="transmembrane region" description="Helical" evidence="1">
    <location>
        <begin position="58"/>
        <end position="78"/>
    </location>
</feature>
<evidence type="ECO:0000256" key="1">
    <source>
        <dbReference type="SAM" id="Phobius"/>
    </source>
</evidence>
<feature type="transmembrane region" description="Helical" evidence="1">
    <location>
        <begin position="23"/>
        <end position="46"/>
    </location>
</feature>
<protein>
    <submittedName>
        <fullName evidence="3">Nitrogen fixation regulatory protein</fullName>
    </submittedName>
</protein>
<keyword evidence="1" id="KW-1133">Transmembrane helix</keyword>
<accession>A0A1J5SJM0</accession>
<dbReference type="InterPro" id="IPR035965">
    <property type="entry name" value="PAS-like_dom_sf"/>
</dbReference>
<name>A0A1J5SJM0_9ZZZZ</name>
<dbReference type="AlphaFoldDB" id="A0A1J5SJM0"/>